<proteinExistence type="predicted"/>
<organism evidence="1 2">
    <name type="scientific">Streptomyces yunnanensis</name>
    <dbReference type="NCBI Taxonomy" id="156453"/>
    <lineage>
        <taxon>Bacteria</taxon>
        <taxon>Bacillati</taxon>
        <taxon>Actinomycetota</taxon>
        <taxon>Actinomycetes</taxon>
        <taxon>Kitasatosporales</taxon>
        <taxon>Streptomycetaceae</taxon>
        <taxon>Streptomyces</taxon>
    </lineage>
</organism>
<gene>
    <name evidence="1" type="ORF">MOV08_37820</name>
</gene>
<accession>A0ABY8AHJ1</accession>
<evidence type="ECO:0000313" key="2">
    <source>
        <dbReference type="Proteomes" id="UP001218629"/>
    </source>
</evidence>
<protein>
    <submittedName>
        <fullName evidence="1">Uncharacterized protein</fullName>
    </submittedName>
</protein>
<name>A0ABY8AHJ1_9ACTN</name>
<evidence type="ECO:0000313" key="1">
    <source>
        <dbReference type="EMBL" id="WEB44484.1"/>
    </source>
</evidence>
<dbReference type="EMBL" id="CP095749">
    <property type="protein sequence ID" value="WEB44484.1"/>
    <property type="molecule type" value="Genomic_DNA"/>
</dbReference>
<dbReference type="RefSeq" id="WP_275310639.1">
    <property type="nucleotide sequence ID" value="NZ_CP095749.1"/>
</dbReference>
<keyword evidence="2" id="KW-1185">Reference proteome</keyword>
<dbReference type="Proteomes" id="UP001218629">
    <property type="component" value="Chromosome"/>
</dbReference>
<sequence length="67" mass="7521">MSIPVRVHSKDHLGEILAHPAEVYRAEVSNTTNTRAVAERVSAAGTARWILLRFTVWTRITCPAKTY</sequence>
<reference evidence="1 2" key="1">
    <citation type="submission" date="2022-03" db="EMBL/GenBank/DDBJ databases">
        <title>Streptomyces yunnanensis P86,complete genome.</title>
        <authorList>
            <person name="Chen S."/>
            <person name="Zhang Q."/>
        </authorList>
    </citation>
    <scope>NUCLEOTIDE SEQUENCE [LARGE SCALE GENOMIC DNA]</scope>
    <source>
        <strain evidence="1 2">P86</strain>
    </source>
</reference>